<name>A0AAX1KIK7_FLAPL</name>
<dbReference type="FunFam" id="3.40.50.300:FF:000134">
    <property type="entry name" value="Iron-enterobactin ABC transporter ATP-binding protein"/>
    <property type="match status" value="1"/>
</dbReference>
<dbReference type="AlphaFoldDB" id="A0AAX1KIK7"/>
<dbReference type="PANTHER" id="PTHR42794">
    <property type="entry name" value="HEMIN IMPORT ATP-BINDING PROTEIN HMUV"/>
    <property type="match status" value="1"/>
</dbReference>
<dbReference type="RefSeq" id="WP_065534846.1">
    <property type="nucleotide sequence ID" value="NZ_CP015406.2"/>
</dbReference>
<dbReference type="Pfam" id="PF00005">
    <property type="entry name" value="ABC_tran"/>
    <property type="match status" value="1"/>
</dbReference>
<dbReference type="CDD" id="cd02440">
    <property type="entry name" value="AdoMet_MTases"/>
    <property type="match status" value="1"/>
</dbReference>
<dbReference type="SUPFAM" id="SSF53335">
    <property type="entry name" value="S-adenosyl-L-methionine-dependent methyltransferases"/>
    <property type="match status" value="1"/>
</dbReference>
<dbReference type="PROSITE" id="PS50893">
    <property type="entry name" value="ABC_TRANSPORTER_2"/>
    <property type="match status" value="1"/>
</dbReference>
<keyword evidence="3 6" id="KW-0067">ATP-binding</keyword>
<evidence type="ECO:0000256" key="2">
    <source>
        <dbReference type="ARBA" id="ARBA00022741"/>
    </source>
</evidence>
<dbReference type="SUPFAM" id="SSF52540">
    <property type="entry name" value="P-loop containing nucleoside triphosphate hydrolases"/>
    <property type="match status" value="1"/>
</dbReference>
<protein>
    <submittedName>
        <fullName evidence="6">ATP-binding cassette domain-containing protein</fullName>
    </submittedName>
</protein>
<dbReference type="InterPro" id="IPR003593">
    <property type="entry name" value="AAA+_ATPase"/>
</dbReference>
<dbReference type="InterPro" id="IPR027417">
    <property type="entry name" value="P-loop_NTPase"/>
</dbReference>
<sequence length="494" mass="54500">MLEVEHLRFSYGKREVLRGVDLRAEPGELVFVLGANGAGKTTLFRCILGLLPGYQGRIRVDGGDVSSLTPRALAQKVAYIPQTSHMVFPYTALELVLMGTNHRLGLFSAPGRRERAIAMEALEELGIADYAHRSFAELSGGEQQLVLAARALAQQARLLLMDEPTSALDFGNQVRVLERVSALTLRGYTVLLSCHNPQHAMLYAQRVVALHDGRVAADGPPDQALDEALMRKLYGVPARFVRTGDGVLIAPVRKSIVLWTPDMVRFMADAIRVNGSCAAMAAALSQVLPLGARVCDAGCGLGGLSLALAHYCGAVVAADLSAEAIRHLEAQPLPPNVEPRRCDVLADTPDEPYDAMVFCFFGRTDEILSAARRQCTGTVAVLKRCGRDHRFSRGKDRPRQGFEELCRALEEKGIPYQSRVLKLDMGQPFRSLEDAAVFFRTHSRDDPAELTPEALQSRLQRRDDPEFPWYFPVNEPIGLLWFQACEIPDKEKER</sequence>
<dbReference type="InterPro" id="IPR041698">
    <property type="entry name" value="Methyltransf_25"/>
</dbReference>
<dbReference type="Gene3D" id="3.40.50.300">
    <property type="entry name" value="P-loop containing nucleotide triphosphate hydrolases"/>
    <property type="match status" value="1"/>
</dbReference>
<dbReference type="PANTHER" id="PTHR42794:SF1">
    <property type="entry name" value="HEMIN IMPORT ATP-BINDING PROTEIN HMUV"/>
    <property type="match status" value="1"/>
</dbReference>
<dbReference type="GO" id="GO:0016887">
    <property type="term" value="F:ATP hydrolysis activity"/>
    <property type="evidence" value="ECO:0007669"/>
    <property type="project" value="InterPro"/>
</dbReference>
<feature type="domain" description="ABC transporter" evidence="5">
    <location>
        <begin position="2"/>
        <end position="237"/>
    </location>
</feature>
<evidence type="ECO:0000313" key="7">
    <source>
        <dbReference type="Proteomes" id="UP000595792"/>
    </source>
</evidence>
<organism evidence="6 7">
    <name type="scientific">Flavonifractor plautii</name>
    <name type="common">Fusobacterium plautii</name>
    <dbReference type="NCBI Taxonomy" id="292800"/>
    <lineage>
        <taxon>Bacteria</taxon>
        <taxon>Bacillati</taxon>
        <taxon>Bacillota</taxon>
        <taxon>Clostridia</taxon>
        <taxon>Eubacteriales</taxon>
        <taxon>Oscillospiraceae</taxon>
        <taxon>Flavonifractor</taxon>
    </lineage>
</organism>
<proteinExistence type="predicted"/>
<keyword evidence="1" id="KW-0813">Transport</keyword>
<dbReference type="Proteomes" id="UP000595792">
    <property type="component" value="Chromosome"/>
</dbReference>
<dbReference type="InterPro" id="IPR003439">
    <property type="entry name" value="ABC_transporter-like_ATP-bd"/>
</dbReference>
<dbReference type="GO" id="GO:0005524">
    <property type="term" value="F:ATP binding"/>
    <property type="evidence" value="ECO:0007669"/>
    <property type="project" value="UniProtKB-KW"/>
</dbReference>
<dbReference type="Gene3D" id="3.40.50.150">
    <property type="entry name" value="Vaccinia Virus protein VP39"/>
    <property type="match status" value="1"/>
</dbReference>
<dbReference type="InterPro" id="IPR029063">
    <property type="entry name" value="SAM-dependent_MTases_sf"/>
</dbReference>
<accession>A0AAX1KIK7</accession>
<dbReference type="Pfam" id="PF13649">
    <property type="entry name" value="Methyltransf_25"/>
    <property type="match status" value="1"/>
</dbReference>
<keyword evidence="2" id="KW-0547">Nucleotide-binding</keyword>
<evidence type="ECO:0000313" key="6">
    <source>
        <dbReference type="EMBL" id="QQR05657.1"/>
    </source>
</evidence>
<evidence type="ECO:0000256" key="4">
    <source>
        <dbReference type="ARBA" id="ARBA00022967"/>
    </source>
</evidence>
<dbReference type="CDD" id="cd03214">
    <property type="entry name" value="ABC_Iron-Siderophores_B12_Hemin"/>
    <property type="match status" value="1"/>
</dbReference>
<gene>
    <name evidence="6" type="ORF">I5Q84_17230</name>
</gene>
<keyword evidence="4" id="KW-1278">Translocase</keyword>
<evidence type="ECO:0000256" key="3">
    <source>
        <dbReference type="ARBA" id="ARBA00022840"/>
    </source>
</evidence>
<evidence type="ECO:0000259" key="5">
    <source>
        <dbReference type="PROSITE" id="PS50893"/>
    </source>
</evidence>
<dbReference type="EMBL" id="CP065315">
    <property type="protein sequence ID" value="QQR05657.1"/>
    <property type="molecule type" value="Genomic_DNA"/>
</dbReference>
<reference evidence="6 7" key="1">
    <citation type="submission" date="2020-11" db="EMBL/GenBank/DDBJ databases">
        <title>Closed and high quality bacterial genomes of the OMM12 community.</title>
        <authorList>
            <person name="Marbouty M."/>
            <person name="Lamy-Besnier Q."/>
            <person name="Debarbieux L."/>
            <person name="Koszul R."/>
        </authorList>
    </citation>
    <scope>NUCLEOTIDE SEQUENCE [LARGE SCALE GENOMIC DNA]</scope>
    <source>
        <strain evidence="6 7">YL31</strain>
    </source>
</reference>
<evidence type="ECO:0000256" key="1">
    <source>
        <dbReference type="ARBA" id="ARBA00022448"/>
    </source>
</evidence>
<dbReference type="SMART" id="SM00382">
    <property type="entry name" value="AAA"/>
    <property type="match status" value="1"/>
</dbReference>